<reference evidence="1" key="1">
    <citation type="submission" date="2020-05" db="EMBL/GenBank/DDBJ databases">
        <authorList>
            <person name="Chiriac C."/>
            <person name="Salcher M."/>
            <person name="Ghai R."/>
            <person name="Kavagutti S V."/>
        </authorList>
    </citation>
    <scope>NUCLEOTIDE SEQUENCE</scope>
</reference>
<dbReference type="AlphaFoldDB" id="A0A6J6BAL7"/>
<evidence type="ECO:0000313" key="1">
    <source>
        <dbReference type="EMBL" id="CAB4536032.1"/>
    </source>
</evidence>
<name>A0A6J6BAL7_9ZZZZ</name>
<accession>A0A6J6BAL7</accession>
<sequence length="259" mass="27736">MPDAPQMPEIDRTGRTMVVATLDKIVGALGLTEEHNADGDAVLPLFGAGGPLEGQRIGEFRVFSRADGTRVVYSALAVDAFGMDTHQVYAYTASDSAVPHLFLDSAISPNTDGTFHFGLDLIPRVDLGANLDYSEAVYGPVTEARAEALSQPGVMGVPSLGPLQWSIRSPWMAAAIVAPDDLRKLGSIVDVYVDHWLGLMNNGLPAGIVTPAETAILDTRDRRNREAMFSPRTNPVWGLLDKLVGPDVAQAMKDLLIKG</sequence>
<protein>
    <submittedName>
        <fullName evidence="1">Unannotated protein</fullName>
    </submittedName>
</protein>
<proteinExistence type="predicted"/>
<dbReference type="Gene3D" id="3.40.1500.20">
    <property type="match status" value="1"/>
</dbReference>
<organism evidence="1">
    <name type="scientific">freshwater metagenome</name>
    <dbReference type="NCBI Taxonomy" id="449393"/>
    <lineage>
        <taxon>unclassified sequences</taxon>
        <taxon>metagenomes</taxon>
        <taxon>ecological metagenomes</taxon>
    </lineage>
</organism>
<gene>
    <name evidence="1" type="ORF">UFOPK1446_00145</name>
</gene>
<dbReference type="EMBL" id="CAEZSO010000015">
    <property type="protein sequence ID" value="CAB4536032.1"/>
    <property type="molecule type" value="Genomic_DNA"/>
</dbReference>